<organism evidence="1 2">
    <name type="scientific">Polysphondylium violaceum</name>
    <dbReference type="NCBI Taxonomy" id="133409"/>
    <lineage>
        <taxon>Eukaryota</taxon>
        <taxon>Amoebozoa</taxon>
        <taxon>Evosea</taxon>
        <taxon>Eumycetozoa</taxon>
        <taxon>Dictyostelia</taxon>
        <taxon>Dictyosteliales</taxon>
        <taxon>Dictyosteliaceae</taxon>
        <taxon>Polysphondylium</taxon>
    </lineage>
</organism>
<reference evidence="1" key="1">
    <citation type="submission" date="2020-01" db="EMBL/GenBank/DDBJ databases">
        <title>Development of genomics and gene disruption for Polysphondylium violaceum indicates a role for the polyketide synthase stlB in stalk morphogenesis.</title>
        <authorList>
            <person name="Narita B."/>
            <person name="Kawabe Y."/>
            <person name="Kin K."/>
            <person name="Saito T."/>
            <person name="Gibbs R."/>
            <person name="Kuspa A."/>
            <person name="Muzny D."/>
            <person name="Queller D."/>
            <person name="Richards S."/>
            <person name="Strassman J."/>
            <person name="Sucgang R."/>
            <person name="Worley K."/>
            <person name="Schaap P."/>
        </authorList>
    </citation>
    <scope>NUCLEOTIDE SEQUENCE</scope>
    <source>
        <strain evidence="1">QSvi11</strain>
    </source>
</reference>
<evidence type="ECO:0000313" key="1">
    <source>
        <dbReference type="EMBL" id="KAF2076281.1"/>
    </source>
</evidence>
<accession>A0A8J4PYG5</accession>
<proteinExistence type="predicted"/>
<comment type="caution">
    <text evidence="1">The sequence shown here is derived from an EMBL/GenBank/DDBJ whole genome shotgun (WGS) entry which is preliminary data.</text>
</comment>
<gene>
    <name evidence="1" type="ORF">CYY_002396</name>
</gene>
<name>A0A8J4PYG5_9MYCE</name>
<protein>
    <submittedName>
        <fullName evidence="1">Uncharacterized protein</fullName>
    </submittedName>
</protein>
<keyword evidence="2" id="KW-1185">Reference proteome</keyword>
<dbReference type="AlphaFoldDB" id="A0A8J4PYG5"/>
<dbReference type="EMBL" id="AJWJ01000066">
    <property type="protein sequence ID" value="KAF2076281.1"/>
    <property type="molecule type" value="Genomic_DNA"/>
</dbReference>
<sequence>MIGLNLLRTQSKSTKKILFLTSRVLNTRSVGSNAFRSFSTLHQQEPQQPLSTTRKTNTTTTTITSKKGIFRSQIEQQIQPLEIIDGAVIPIPELPTTLSDSDIITFRALIGKNDSVFVACLEKICNIADPKMSYAKLNMFLSKIQADKKVEHLLKTYYFFQSLSKKPTGYAYESIFLIKECLIHDQPALAKAFYCLSKTLKTYPQFHLILDYYLEKKDFKAAGVFFQEFHILYPKLWVDQRTPNYLSILAEYMDVKQVMIDSLVEYDSRDIPESDMSQLIKNCFNINNFSHDLIATIVEGMAEGRDVGSNIYRNVIKRFIIAGDTKNTLRVFSSTYSKVNLGYSVFQALYTFLPLDHNPKALSGFINAFLDSMTVIDPYPASIELSVAIIYNQLKSSQFKESNPALAEKSATILNSVKEGLRHFPSSYVKNTIYNIVTFYLHHDQYDLALQWFSDSLLEYRLSHSIELFSCFLFYHKCREYQFVYTDRYPLATIKPSPNDSYVTTNAQRKSKRKPETVEEMAQKEKEIKDKYYHNQLFKFWQQHSETLIPDRKPILKLLEQYQNLDVSLKLRFVENFFKHHETPIDHLLPNTPLNTLNATDKELTLMLKHNDHNLIIDYLNANYFSKNIIPQGSLLIECAVLLKSSHSYVKFYDSVPTFVKVLLVNPYVEEASKLNFGDKIMKVTPLDSQLRPRNEHLYHMCFSYAINNNMVPLVYDILHSILYCQIQHWMHPLWKEVLEEWPLPEWKELSTLVLQYSKAYGTNKLFSSLYMTNYYIRIKLESGQYSECLSFIKALSRGSRDEKTMEYTIKLYRELFPLENSEKSKVNIKEWQTIKKEHFLLDVDLTPTYYQHLFDTLLAHRQENQEFILEYINGKFNEIVSSINESTLYSLLNHFTQLNNTDMVNRLFIEYTKQTKGGWPKEKKSFVLGKVIELMKVYNNNNNNETIQELLSKQQGPFEAEEVVVKPKRTYESGHLIKSGIEGKIRMILDHNNHFQNEIRLGDNLSSDK</sequence>
<evidence type="ECO:0000313" key="2">
    <source>
        <dbReference type="Proteomes" id="UP000695562"/>
    </source>
</evidence>
<dbReference type="Proteomes" id="UP000695562">
    <property type="component" value="Unassembled WGS sequence"/>
</dbReference>